<dbReference type="AlphaFoldDB" id="X1RPP4"/>
<accession>X1RPP4</accession>
<dbReference type="Pfam" id="PF13635">
    <property type="entry name" value="DUF4143"/>
    <property type="match status" value="1"/>
</dbReference>
<dbReference type="PANTHER" id="PTHR43566:SF2">
    <property type="entry name" value="DUF4143 DOMAIN-CONTAINING PROTEIN"/>
    <property type="match status" value="1"/>
</dbReference>
<dbReference type="PANTHER" id="PTHR43566">
    <property type="entry name" value="CONSERVED PROTEIN"/>
    <property type="match status" value="1"/>
</dbReference>
<comment type="caution">
    <text evidence="2">The sequence shown here is derived from an EMBL/GenBank/DDBJ whole genome shotgun (WGS) entry which is preliminary data.</text>
</comment>
<gene>
    <name evidence="2" type="ORF">S12H4_08430</name>
</gene>
<evidence type="ECO:0000313" key="2">
    <source>
        <dbReference type="EMBL" id="GAI65150.1"/>
    </source>
</evidence>
<evidence type="ECO:0000259" key="1">
    <source>
        <dbReference type="Pfam" id="PF13635"/>
    </source>
</evidence>
<feature type="domain" description="DUF4143" evidence="1">
    <location>
        <begin position="2"/>
        <end position="118"/>
    </location>
</feature>
<name>X1RPP4_9ZZZZ</name>
<dbReference type="EMBL" id="BARW01003254">
    <property type="protein sequence ID" value="GAI65150.1"/>
    <property type="molecule type" value="Genomic_DNA"/>
</dbReference>
<feature type="non-terminal residue" evidence="2">
    <location>
        <position position="1"/>
    </location>
</feature>
<reference evidence="2" key="1">
    <citation type="journal article" date="2014" name="Front. Microbiol.">
        <title>High frequency of phylogenetically diverse reductive dehalogenase-homologous genes in deep subseafloor sedimentary metagenomes.</title>
        <authorList>
            <person name="Kawai M."/>
            <person name="Futagami T."/>
            <person name="Toyoda A."/>
            <person name="Takaki Y."/>
            <person name="Nishi S."/>
            <person name="Hori S."/>
            <person name="Arai W."/>
            <person name="Tsubouchi T."/>
            <person name="Morono Y."/>
            <person name="Uchiyama I."/>
            <person name="Ito T."/>
            <person name="Fujiyama A."/>
            <person name="Inagaki F."/>
            <person name="Takami H."/>
        </authorList>
    </citation>
    <scope>NUCLEOTIDE SEQUENCE</scope>
    <source>
        <strain evidence="2">Expedition CK06-06</strain>
    </source>
</reference>
<dbReference type="InterPro" id="IPR025420">
    <property type="entry name" value="DUF4143"/>
</dbReference>
<proteinExistence type="predicted"/>
<organism evidence="2">
    <name type="scientific">marine sediment metagenome</name>
    <dbReference type="NCBI Taxonomy" id="412755"/>
    <lineage>
        <taxon>unclassified sequences</taxon>
        <taxon>metagenomes</taxon>
        <taxon>ecological metagenomes</taxon>
    </lineage>
</organism>
<sequence>SLGVTSPTINKYMEFLTRSFMVHKIEPHFFNIKKRLKKSPKFYIADTGILHRLLRIKDYNQLLGHPVLGNAWETFVVNQVLALKPDDLDIWFYRTQSGVEMDFVFGRGLKPEVSAEIKFTSAPKTTRGMTTGINDLKTKKNFIITPYSEEYRIREDIIVCNITDFVKKHLQEI</sequence>
<protein>
    <recommendedName>
        <fullName evidence="1">DUF4143 domain-containing protein</fullName>
    </recommendedName>
</protein>